<keyword evidence="1" id="KW-0813">Transport</keyword>
<evidence type="ECO:0000256" key="8">
    <source>
        <dbReference type="ARBA" id="ARBA00023136"/>
    </source>
</evidence>
<keyword evidence="5" id="KW-0547">Nucleotide-binding</keyword>
<evidence type="ECO:0000256" key="5">
    <source>
        <dbReference type="ARBA" id="ARBA00022741"/>
    </source>
</evidence>
<keyword evidence="3" id="KW-0762">Sugar transport</keyword>
<evidence type="ECO:0000256" key="1">
    <source>
        <dbReference type="ARBA" id="ARBA00022448"/>
    </source>
</evidence>
<dbReference type="SMART" id="SM00382">
    <property type="entry name" value="AAA"/>
    <property type="match status" value="2"/>
</dbReference>
<evidence type="ECO:0000313" key="11">
    <source>
        <dbReference type="EMBL" id="MCZ4280281.1"/>
    </source>
</evidence>
<dbReference type="InterPro" id="IPR003439">
    <property type="entry name" value="ABC_transporter-like_ATP-bd"/>
</dbReference>
<dbReference type="Gene3D" id="3.40.50.300">
    <property type="entry name" value="P-loop containing nucleotide triphosphate hydrolases"/>
    <property type="match status" value="2"/>
</dbReference>
<dbReference type="GO" id="GO:0005524">
    <property type="term" value="F:ATP binding"/>
    <property type="evidence" value="ECO:0007669"/>
    <property type="project" value="UniProtKB-KW"/>
</dbReference>
<keyword evidence="12" id="KW-1185">Reference proteome</keyword>
<name>A0ABT4LGQ5_9PROT</name>
<evidence type="ECO:0000256" key="2">
    <source>
        <dbReference type="ARBA" id="ARBA00022475"/>
    </source>
</evidence>
<evidence type="ECO:0000256" key="3">
    <source>
        <dbReference type="ARBA" id="ARBA00022597"/>
    </source>
</evidence>
<sequence>MDIVQTREASQGQTDNQETLQDISPDILTVRDLHKNFGGVKALKGVSLSLRAGEVHALVGENGAGKSTLIKILTGVFQPSAGDILLDGQVYKPAGPRDAKFRGIQVVHQEFNLLPHLSVAENISFEQMPRTRLGLLDKKEMDRRARVALDAIGLQDVDVNARVYSLGIAHRQLIEIARALQSDSRILILDEPTATLTDRETDRLFNIVAAIRAQGVTVVFVSHHLNEVFANCDRVTVLRSGETIVTEEISETSPDQLVALMVGRRLAKEMALEKTTTELGSVALSLQNFRVAKSPYEEGVSFDLRYGEILGIAGLVGAGRTELLRGIFGIDPVASGQMMREGTPVSFASPREAIKSGIGFVTEDRKDEGLILDMAIAANVALAALEKVSQKGLLNRLAELSLADRLGSMLKLKSGGLSDRAASLSGGNQQKVVIAKWLARDPSVLLLDEPTRGVDVGAKAEIYAIMRSLAQKGVAMLVVSSELPELITLCDRILVLSDHRVQGEIPREAFSEEAILRLAYQRKDQGI</sequence>
<dbReference type="SUPFAM" id="SSF52540">
    <property type="entry name" value="P-loop containing nucleoside triphosphate hydrolases"/>
    <property type="match status" value="2"/>
</dbReference>
<keyword evidence="8" id="KW-0472">Membrane</keyword>
<evidence type="ECO:0000256" key="6">
    <source>
        <dbReference type="ARBA" id="ARBA00022840"/>
    </source>
</evidence>
<dbReference type="EMBL" id="JAPWGY010000002">
    <property type="protein sequence ID" value="MCZ4280281.1"/>
    <property type="molecule type" value="Genomic_DNA"/>
</dbReference>
<feature type="domain" description="ABC transporter" evidence="10">
    <location>
        <begin position="277"/>
        <end position="523"/>
    </location>
</feature>
<dbReference type="Pfam" id="PF00005">
    <property type="entry name" value="ABC_tran"/>
    <property type="match status" value="2"/>
</dbReference>
<feature type="region of interest" description="Disordered" evidence="9">
    <location>
        <begin position="1"/>
        <end position="20"/>
    </location>
</feature>
<dbReference type="InterPro" id="IPR017871">
    <property type="entry name" value="ABC_transporter-like_CS"/>
</dbReference>
<evidence type="ECO:0000256" key="7">
    <source>
        <dbReference type="ARBA" id="ARBA00022967"/>
    </source>
</evidence>
<evidence type="ECO:0000256" key="9">
    <source>
        <dbReference type="SAM" id="MobiDB-lite"/>
    </source>
</evidence>
<dbReference type="PROSITE" id="PS50893">
    <property type="entry name" value="ABC_TRANSPORTER_2"/>
    <property type="match status" value="2"/>
</dbReference>
<proteinExistence type="predicted"/>
<organism evidence="11 12">
    <name type="scientific">Kiloniella laminariae</name>
    <dbReference type="NCBI Taxonomy" id="454162"/>
    <lineage>
        <taxon>Bacteria</taxon>
        <taxon>Pseudomonadati</taxon>
        <taxon>Pseudomonadota</taxon>
        <taxon>Alphaproteobacteria</taxon>
        <taxon>Rhodospirillales</taxon>
        <taxon>Kiloniellaceae</taxon>
        <taxon>Kiloniella</taxon>
    </lineage>
</organism>
<keyword evidence="2" id="KW-1003">Cell membrane</keyword>
<accession>A0ABT4LGQ5</accession>
<dbReference type="CDD" id="cd03215">
    <property type="entry name" value="ABC_Carb_Monos_II"/>
    <property type="match status" value="1"/>
</dbReference>
<reference evidence="11" key="1">
    <citation type="submission" date="2022-12" db="EMBL/GenBank/DDBJ databases">
        <title>Bacterial isolates from different developmental stages of Nematostella vectensis.</title>
        <authorList>
            <person name="Fraune S."/>
        </authorList>
    </citation>
    <scope>NUCLEOTIDE SEQUENCE</scope>
    <source>
        <strain evidence="11">G21630-S1</strain>
    </source>
</reference>
<dbReference type="Proteomes" id="UP001069802">
    <property type="component" value="Unassembled WGS sequence"/>
</dbReference>
<evidence type="ECO:0000313" key="12">
    <source>
        <dbReference type="Proteomes" id="UP001069802"/>
    </source>
</evidence>
<dbReference type="CDD" id="cd03216">
    <property type="entry name" value="ABC_Carb_Monos_I"/>
    <property type="match status" value="1"/>
</dbReference>
<protein>
    <submittedName>
        <fullName evidence="11">Sugar ABC transporter ATP-binding protein</fullName>
    </submittedName>
</protein>
<evidence type="ECO:0000259" key="10">
    <source>
        <dbReference type="PROSITE" id="PS50893"/>
    </source>
</evidence>
<feature type="domain" description="ABC transporter" evidence="10">
    <location>
        <begin position="28"/>
        <end position="265"/>
    </location>
</feature>
<dbReference type="RefSeq" id="WP_269422491.1">
    <property type="nucleotide sequence ID" value="NZ_JAPWGY010000002.1"/>
</dbReference>
<dbReference type="InterPro" id="IPR003593">
    <property type="entry name" value="AAA+_ATPase"/>
</dbReference>
<dbReference type="InterPro" id="IPR027417">
    <property type="entry name" value="P-loop_NTPase"/>
</dbReference>
<dbReference type="InterPro" id="IPR050107">
    <property type="entry name" value="ABC_carbohydrate_import_ATPase"/>
</dbReference>
<feature type="compositionally biased region" description="Polar residues" evidence="9">
    <location>
        <begin position="7"/>
        <end position="20"/>
    </location>
</feature>
<keyword evidence="4" id="KW-0677">Repeat</keyword>
<dbReference type="PROSITE" id="PS00211">
    <property type="entry name" value="ABC_TRANSPORTER_1"/>
    <property type="match status" value="1"/>
</dbReference>
<dbReference type="PANTHER" id="PTHR43790">
    <property type="entry name" value="CARBOHYDRATE TRANSPORT ATP-BINDING PROTEIN MG119-RELATED"/>
    <property type="match status" value="1"/>
</dbReference>
<keyword evidence="6 11" id="KW-0067">ATP-binding</keyword>
<comment type="caution">
    <text evidence="11">The sequence shown here is derived from an EMBL/GenBank/DDBJ whole genome shotgun (WGS) entry which is preliminary data.</text>
</comment>
<keyword evidence="7" id="KW-1278">Translocase</keyword>
<gene>
    <name evidence="11" type="ORF">O4H49_05805</name>
</gene>
<evidence type="ECO:0000256" key="4">
    <source>
        <dbReference type="ARBA" id="ARBA00022737"/>
    </source>
</evidence>
<dbReference type="PANTHER" id="PTHR43790:SF3">
    <property type="entry name" value="D-ALLOSE IMPORT ATP-BINDING PROTEIN ALSA-RELATED"/>
    <property type="match status" value="1"/>
</dbReference>